<dbReference type="EMBL" id="GL444666">
    <property type="protein sequence ID" value="EFN60713.1"/>
    <property type="molecule type" value="Genomic_DNA"/>
</dbReference>
<feature type="compositionally biased region" description="Basic and acidic residues" evidence="1">
    <location>
        <begin position="1"/>
        <end position="17"/>
    </location>
</feature>
<sequence length="423" mass="47391">MKKEGENKEEEWRRKGEDEDGGGASILLGTNDAVVGKLIKENARREIPLYVSLLVRTAGIQTRENKSERTSKEQKHSRLECVASRRLVYEFNIMNTCWKDKIGNVENTNHKGQGNAFEEFEILLGENHNLQSSFVIGAVLNKREHCGLLQNCSELSKLFEKYTRTEKNHSAGEDTVGTHRTLRNMDKAIEPRSVSFQFPGAPSSMGSNPPRISLSLFLPTTFDDIPIYSQLLAGTLYDQIPSRKTLFPLYPISSPSMERLNGEKDEGRKARKERSGRACVPDFWSRSMIFPKRTNEGRGLRMAAMELDLAGGEWRIGSHRVGRCGCVLSSLILQPAFPRIQNDTAVNNGEIEKAHCSKQHSRIQLHNLFGITNSLMDLHNTFRQSNGSESRYGCRVMGPHVAAGSAAEETCASAAHKWVLTLK</sequence>
<dbReference type="AlphaFoldDB" id="E2B0P1"/>
<dbReference type="InParanoid" id="E2B0P1"/>
<evidence type="ECO:0000313" key="3">
    <source>
        <dbReference type="Proteomes" id="UP000000311"/>
    </source>
</evidence>
<proteinExistence type="predicted"/>
<reference evidence="2 3" key="1">
    <citation type="journal article" date="2010" name="Science">
        <title>Genomic comparison of the ants Camponotus floridanus and Harpegnathos saltator.</title>
        <authorList>
            <person name="Bonasio R."/>
            <person name="Zhang G."/>
            <person name="Ye C."/>
            <person name="Mutti N.S."/>
            <person name="Fang X."/>
            <person name="Qin N."/>
            <person name="Donahue G."/>
            <person name="Yang P."/>
            <person name="Li Q."/>
            <person name="Li C."/>
            <person name="Zhang P."/>
            <person name="Huang Z."/>
            <person name="Berger S.L."/>
            <person name="Reinberg D."/>
            <person name="Wang J."/>
            <person name="Liebig J."/>
        </authorList>
    </citation>
    <scope>NUCLEOTIDE SEQUENCE [LARGE SCALE GENOMIC DNA]</scope>
    <source>
        <strain evidence="3">C129</strain>
    </source>
</reference>
<name>E2B0P1_CAMFO</name>
<evidence type="ECO:0000313" key="2">
    <source>
        <dbReference type="EMBL" id="EFN60713.1"/>
    </source>
</evidence>
<dbReference type="Proteomes" id="UP000000311">
    <property type="component" value="Unassembled WGS sequence"/>
</dbReference>
<organism evidence="3">
    <name type="scientific">Camponotus floridanus</name>
    <name type="common">Florida carpenter ant</name>
    <dbReference type="NCBI Taxonomy" id="104421"/>
    <lineage>
        <taxon>Eukaryota</taxon>
        <taxon>Metazoa</taxon>
        <taxon>Ecdysozoa</taxon>
        <taxon>Arthropoda</taxon>
        <taxon>Hexapoda</taxon>
        <taxon>Insecta</taxon>
        <taxon>Pterygota</taxon>
        <taxon>Neoptera</taxon>
        <taxon>Endopterygota</taxon>
        <taxon>Hymenoptera</taxon>
        <taxon>Apocrita</taxon>
        <taxon>Aculeata</taxon>
        <taxon>Formicoidea</taxon>
        <taxon>Formicidae</taxon>
        <taxon>Formicinae</taxon>
        <taxon>Camponotus</taxon>
    </lineage>
</organism>
<gene>
    <name evidence="2" type="ORF">EAG_09352</name>
</gene>
<evidence type="ECO:0000256" key="1">
    <source>
        <dbReference type="SAM" id="MobiDB-lite"/>
    </source>
</evidence>
<keyword evidence="3" id="KW-1185">Reference proteome</keyword>
<feature type="region of interest" description="Disordered" evidence="1">
    <location>
        <begin position="1"/>
        <end position="25"/>
    </location>
</feature>
<protein>
    <submittedName>
        <fullName evidence="2">Uncharacterized protein</fullName>
    </submittedName>
</protein>
<accession>E2B0P1</accession>